<name>A0A9W7D9R4_9STRA</name>
<accession>A0A9W7D9R4</accession>
<evidence type="ECO:0000256" key="1">
    <source>
        <dbReference type="SAM" id="MobiDB-lite"/>
    </source>
</evidence>
<dbReference type="AlphaFoldDB" id="A0A9W7D9R4"/>
<organism evidence="2 3">
    <name type="scientific">Phytophthora fragariaefolia</name>
    <dbReference type="NCBI Taxonomy" id="1490495"/>
    <lineage>
        <taxon>Eukaryota</taxon>
        <taxon>Sar</taxon>
        <taxon>Stramenopiles</taxon>
        <taxon>Oomycota</taxon>
        <taxon>Peronosporomycetes</taxon>
        <taxon>Peronosporales</taxon>
        <taxon>Peronosporaceae</taxon>
        <taxon>Phytophthora</taxon>
    </lineage>
</organism>
<protein>
    <submittedName>
        <fullName evidence="2">Unnamed protein product</fullName>
    </submittedName>
</protein>
<keyword evidence="3" id="KW-1185">Reference proteome</keyword>
<feature type="compositionally biased region" description="Basic and acidic residues" evidence="1">
    <location>
        <begin position="82"/>
        <end position="109"/>
    </location>
</feature>
<dbReference type="OrthoDB" id="75807at2759"/>
<feature type="region of interest" description="Disordered" evidence="1">
    <location>
        <begin position="77"/>
        <end position="146"/>
    </location>
</feature>
<evidence type="ECO:0000313" key="2">
    <source>
        <dbReference type="EMBL" id="GMF59742.1"/>
    </source>
</evidence>
<dbReference type="Proteomes" id="UP001165121">
    <property type="component" value="Unassembled WGS sequence"/>
</dbReference>
<sequence length="146" mass="15400">MKRTSPNSVRAIVLLDYAGFILTASVLMPPLHALAVVARGAPKAAAGAALTAQQLQKYPAKSDIKTAGKKAPVVVVRAKRKAERDQDKSRKAVPKKAESSDKPKDDPVTKKMKVGVKGPSKVPVEKKPNTAALGLVTYGSDSDSDN</sequence>
<evidence type="ECO:0000313" key="3">
    <source>
        <dbReference type="Proteomes" id="UP001165121"/>
    </source>
</evidence>
<comment type="caution">
    <text evidence="2">The sequence shown here is derived from an EMBL/GenBank/DDBJ whole genome shotgun (WGS) entry which is preliminary data.</text>
</comment>
<dbReference type="EMBL" id="BSXT01005102">
    <property type="protein sequence ID" value="GMF59742.1"/>
    <property type="molecule type" value="Genomic_DNA"/>
</dbReference>
<gene>
    <name evidence="2" type="ORF">Pfra01_002587900</name>
</gene>
<reference evidence="2" key="1">
    <citation type="submission" date="2023-04" db="EMBL/GenBank/DDBJ databases">
        <title>Phytophthora fragariaefolia NBRC 109709.</title>
        <authorList>
            <person name="Ichikawa N."/>
            <person name="Sato H."/>
            <person name="Tonouchi N."/>
        </authorList>
    </citation>
    <scope>NUCLEOTIDE SEQUENCE</scope>
    <source>
        <strain evidence="2">NBRC 109709</strain>
    </source>
</reference>
<proteinExistence type="predicted"/>